<keyword evidence="4 8" id="KW-0297">G-protein coupled receptor</keyword>
<dbReference type="PROSITE" id="PS00237">
    <property type="entry name" value="G_PROTEIN_RECEP_F1_1"/>
    <property type="match status" value="1"/>
</dbReference>
<evidence type="ECO:0000256" key="6">
    <source>
        <dbReference type="ARBA" id="ARBA00023170"/>
    </source>
</evidence>
<accession>A0A7M7T144</accession>
<reference evidence="12" key="1">
    <citation type="submission" date="2015-02" db="EMBL/GenBank/DDBJ databases">
        <title>Genome sequencing for Strongylocentrotus purpuratus.</title>
        <authorList>
            <person name="Murali S."/>
            <person name="Liu Y."/>
            <person name="Vee V."/>
            <person name="English A."/>
            <person name="Wang M."/>
            <person name="Skinner E."/>
            <person name="Han Y."/>
            <person name="Muzny D.M."/>
            <person name="Worley K.C."/>
            <person name="Gibbs R.A."/>
        </authorList>
    </citation>
    <scope>NUCLEOTIDE SEQUENCE</scope>
</reference>
<dbReference type="AlphaFoldDB" id="A0A7M7T144"/>
<dbReference type="OrthoDB" id="10044919at2759"/>
<dbReference type="InterPro" id="IPR000276">
    <property type="entry name" value="GPCR_Rhodpsn"/>
</dbReference>
<dbReference type="Proteomes" id="UP000007110">
    <property type="component" value="Unassembled WGS sequence"/>
</dbReference>
<dbReference type="GO" id="GO:0008020">
    <property type="term" value="F:G protein-coupled photoreceptor activity"/>
    <property type="evidence" value="ECO:0000318"/>
    <property type="project" value="GO_Central"/>
</dbReference>
<dbReference type="RefSeq" id="XP_030846210.1">
    <property type="nucleotide sequence ID" value="XM_030990350.1"/>
</dbReference>
<feature type="transmembrane region" description="Helical" evidence="9">
    <location>
        <begin position="398"/>
        <end position="418"/>
    </location>
</feature>
<keyword evidence="2 8" id="KW-0812">Transmembrane</keyword>
<feature type="domain" description="G-protein coupled receptors family 1 profile" evidence="10">
    <location>
        <begin position="38"/>
        <end position="415"/>
    </location>
</feature>
<keyword evidence="5 9" id="KW-0472">Membrane</keyword>
<dbReference type="GeneID" id="115926037"/>
<dbReference type="GO" id="GO:0007602">
    <property type="term" value="P:phototransduction"/>
    <property type="evidence" value="ECO:0000318"/>
    <property type="project" value="GO_Central"/>
</dbReference>
<dbReference type="EnsemblMetazoa" id="XM_030990350">
    <property type="protein sequence ID" value="XP_030846210"/>
    <property type="gene ID" value="LOC115926037"/>
</dbReference>
<feature type="transmembrane region" description="Helical" evidence="9">
    <location>
        <begin position="297"/>
        <end position="319"/>
    </location>
</feature>
<dbReference type="GO" id="GO:0007186">
    <property type="term" value="P:G protein-coupled receptor signaling pathway"/>
    <property type="evidence" value="ECO:0000318"/>
    <property type="project" value="GO_Central"/>
</dbReference>
<dbReference type="InterPro" id="IPR050125">
    <property type="entry name" value="GPCR_opsins"/>
</dbReference>
<organism evidence="11 12">
    <name type="scientific">Strongylocentrotus purpuratus</name>
    <name type="common">Purple sea urchin</name>
    <dbReference type="NCBI Taxonomy" id="7668"/>
    <lineage>
        <taxon>Eukaryota</taxon>
        <taxon>Metazoa</taxon>
        <taxon>Echinodermata</taxon>
        <taxon>Eleutherozoa</taxon>
        <taxon>Echinozoa</taxon>
        <taxon>Echinoidea</taxon>
        <taxon>Euechinoidea</taxon>
        <taxon>Echinacea</taxon>
        <taxon>Camarodonta</taxon>
        <taxon>Echinidea</taxon>
        <taxon>Strongylocentrotidae</taxon>
        <taxon>Strongylocentrotus</taxon>
    </lineage>
</organism>
<evidence type="ECO:0000256" key="4">
    <source>
        <dbReference type="ARBA" id="ARBA00023040"/>
    </source>
</evidence>
<keyword evidence="12" id="KW-1185">Reference proteome</keyword>
<dbReference type="Pfam" id="PF00001">
    <property type="entry name" value="7tm_1"/>
    <property type="match status" value="2"/>
</dbReference>
<dbReference type="PROSITE" id="PS50262">
    <property type="entry name" value="G_PROTEIN_RECEP_F1_2"/>
    <property type="match status" value="1"/>
</dbReference>
<dbReference type="OMA" id="PILYCKT"/>
<feature type="transmembrane region" description="Helical" evidence="9">
    <location>
        <begin position="149"/>
        <end position="170"/>
    </location>
</feature>
<keyword evidence="3 9" id="KW-1133">Transmembrane helix</keyword>
<proteinExistence type="inferred from homology"/>
<feature type="transmembrane region" description="Helical" evidence="9">
    <location>
        <begin position="254"/>
        <end position="277"/>
    </location>
</feature>
<dbReference type="GO" id="GO:0071482">
    <property type="term" value="P:cellular response to light stimulus"/>
    <property type="evidence" value="ECO:0000318"/>
    <property type="project" value="GO_Central"/>
</dbReference>
<reference evidence="11" key="2">
    <citation type="submission" date="2021-01" db="UniProtKB">
        <authorList>
            <consortium name="EnsemblMetazoa"/>
        </authorList>
    </citation>
    <scope>IDENTIFICATION</scope>
</reference>
<evidence type="ECO:0000256" key="2">
    <source>
        <dbReference type="ARBA" id="ARBA00022692"/>
    </source>
</evidence>
<evidence type="ECO:0000256" key="9">
    <source>
        <dbReference type="SAM" id="Phobius"/>
    </source>
</evidence>
<evidence type="ECO:0000256" key="5">
    <source>
        <dbReference type="ARBA" id="ARBA00023136"/>
    </source>
</evidence>
<evidence type="ECO:0000259" key="10">
    <source>
        <dbReference type="PROSITE" id="PS50262"/>
    </source>
</evidence>
<evidence type="ECO:0000313" key="11">
    <source>
        <dbReference type="EnsemblMetazoa" id="XP_030846210"/>
    </source>
</evidence>
<name>A0A7M7T144_STRPU</name>
<dbReference type="InParanoid" id="A0A7M7T144"/>
<dbReference type="CDD" id="cd00637">
    <property type="entry name" value="7tm_classA_rhodopsin-like"/>
    <property type="match status" value="1"/>
</dbReference>
<evidence type="ECO:0000256" key="7">
    <source>
        <dbReference type="ARBA" id="ARBA00023224"/>
    </source>
</evidence>
<feature type="transmembrane region" description="Helical" evidence="9">
    <location>
        <begin position="97"/>
        <end position="117"/>
    </location>
</feature>
<dbReference type="SUPFAM" id="SSF81321">
    <property type="entry name" value="Family A G protein-coupled receptor-like"/>
    <property type="match status" value="2"/>
</dbReference>
<evidence type="ECO:0000256" key="8">
    <source>
        <dbReference type="RuleBase" id="RU000688"/>
    </source>
</evidence>
<feature type="transmembrane region" description="Helical" evidence="9">
    <location>
        <begin position="212"/>
        <end position="233"/>
    </location>
</feature>
<evidence type="ECO:0000313" key="12">
    <source>
        <dbReference type="Proteomes" id="UP000007110"/>
    </source>
</evidence>
<dbReference type="Gene3D" id="1.20.1070.10">
    <property type="entry name" value="Rhodopsin 7-helix transmembrane proteins"/>
    <property type="match status" value="2"/>
</dbReference>
<feature type="transmembrane region" description="Helical" evidence="9">
    <location>
        <begin position="365"/>
        <end position="386"/>
    </location>
</feature>
<feature type="transmembrane region" description="Helical" evidence="9">
    <location>
        <begin position="21"/>
        <end position="48"/>
    </location>
</feature>
<sequence length="445" mass="51078">MNNSQVPTDAPDLLTEELPALIAMTVYMSLLAIMGLIGNILVIVSVAISPRLRTTSYAFIVNLSVTDLAVNVLVIPVMTVSFYNYGWPHIPFWCRFVAYIFLLTIGISFVTLTMIAANRYSLFFYKATVRYDTVLRFCYPDSSEHTTYWYLSAILIYGTLIGFVLIPILYCKTFHSLQLIWPVNVVVIPLIAISFFNYGWPYEPSWCCVVANMFFLTLGSSLITLTMVAANRYSLVSCSRISYRRYCGWQGTTFVLLFNWFGGILLIVLAKVTGISTVHYNPNARFCYLDSSVHKTYWYTSGVLIYFALMCFLLIPILYCKTFRTLRASQRRAHSWATQTTTRSIDSVKPRRNVLHPAEIKLTKLIAVIFIVIIICWTPVWITNFFKLNYNIPEAVERVGIMLVLTNSSINPYLYAWLNKNFLQAYKRILRCGRNPRVHNLQVIV</sequence>
<keyword evidence="6 8" id="KW-0675">Receptor</keyword>
<evidence type="ECO:0000256" key="3">
    <source>
        <dbReference type="ARBA" id="ARBA00022989"/>
    </source>
</evidence>
<dbReference type="KEGG" id="spu:115926037"/>
<feature type="transmembrane region" description="Helical" evidence="9">
    <location>
        <begin position="179"/>
        <end position="200"/>
    </location>
</feature>
<protein>
    <recommendedName>
        <fullName evidence="10">G-protein coupled receptors family 1 profile domain-containing protein</fullName>
    </recommendedName>
</protein>
<keyword evidence="7 8" id="KW-0807">Transducer</keyword>
<dbReference type="PANTHER" id="PTHR24240">
    <property type="entry name" value="OPSIN"/>
    <property type="match status" value="1"/>
</dbReference>
<feature type="transmembrane region" description="Helical" evidence="9">
    <location>
        <begin position="68"/>
        <end position="85"/>
    </location>
</feature>
<evidence type="ECO:0000256" key="1">
    <source>
        <dbReference type="ARBA" id="ARBA00004141"/>
    </source>
</evidence>
<comment type="subcellular location">
    <subcellularLocation>
        <location evidence="1">Membrane</location>
        <topology evidence="1">Multi-pass membrane protein</topology>
    </subcellularLocation>
</comment>
<dbReference type="PRINTS" id="PR00237">
    <property type="entry name" value="GPCRRHODOPSN"/>
</dbReference>
<dbReference type="InterPro" id="IPR017452">
    <property type="entry name" value="GPCR_Rhodpsn_7TM"/>
</dbReference>
<dbReference type="GO" id="GO:0005886">
    <property type="term" value="C:plasma membrane"/>
    <property type="evidence" value="ECO:0000318"/>
    <property type="project" value="GO_Central"/>
</dbReference>
<comment type="similarity">
    <text evidence="8">Belongs to the G-protein coupled receptor 1 family.</text>
</comment>